<dbReference type="AlphaFoldDB" id="A0A7W8QLX3"/>
<dbReference type="SUPFAM" id="SSF51679">
    <property type="entry name" value="Bacterial luciferase-like"/>
    <property type="match status" value="1"/>
</dbReference>
<protein>
    <submittedName>
        <fullName evidence="4">Alkanesulfonate monooxygenase SsuD/methylene tetrahydromethanopterin reductase-like flavin-dependent oxidoreductase (Luciferase family)</fullName>
    </submittedName>
</protein>
<dbReference type="PANTHER" id="PTHR30137:SF8">
    <property type="entry name" value="BLR5498 PROTEIN"/>
    <property type="match status" value="1"/>
</dbReference>
<keyword evidence="5" id="KW-1185">Reference proteome</keyword>
<organism evidence="4 5">
    <name type="scientific">Nocardiopsis composta</name>
    <dbReference type="NCBI Taxonomy" id="157465"/>
    <lineage>
        <taxon>Bacteria</taxon>
        <taxon>Bacillati</taxon>
        <taxon>Actinomycetota</taxon>
        <taxon>Actinomycetes</taxon>
        <taxon>Streptosporangiales</taxon>
        <taxon>Nocardiopsidaceae</taxon>
        <taxon>Nocardiopsis</taxon>
    </lineage>
</organism>
<dbReference type="PANTHER" id="PTHR30137">
    <property type="entry name" value="LUCIFERASE-LIKE MONOOXYGENASE"/>
    <property type="match status" value="1"/>
</dbReference>
<dbReference type="Pfam" id="PF00296">
    <property type="entry name" value="Bac_luciferase"/>
    <property type="match status" value="1"/>
</dbReference>
<evidence type="ECO:0000259" key="3">
    <source>
        <dbReference type="Pfam" id="PF00296"/>
    </source>
</evidence>
<comment type="caution">
    <text evidence="4">The sequence shown here is derived from an EMBL/GenBank/DDBJ whole genome shotgun (WGS) entry which is preliminary data.</text>
</comment>
<dbReference type="GO" id="GO:0005829">
    <property type="term" value="C:cytosol"/>
    <property type="evidence" value="ECO:0007669"/>
    <property type="project" value="TreeGrafter"/>
</dbReference>
<name>A0A7W8QLX3_9ACTN</name>
<evidence type="ECO:0000256" key="2">
    <source>
        <dbReference type="ARBA" id="ARBA00023033"/>
    </source>
</evidence>
<dbReference type="InterPro" id="IPR036661">
    <property type="entry name" value="Luciferase-like_sf"/>
</dbReference>
<dbReference type="Gene3D" id="3.20.20.30">
    <property type="entry name" value="Luciferase-like domain"/>
    <property type="match status" value="1"/>
</dbReference>
<dbReference type="GO" id="GO:0016705">
    <property type="term" value="F:oxidoreductase activity, acting on paired donors, with incorporation or reduction of molecular oxygen"/>
    <property type="evidence" value="ECO:0007669"/>
    <property type="project" value="InterPro"/>
</dbReference>
<accession>A0A7W8QLX3</accession>
<dbReference type="Proteomes" id="UP000572635">
    <property type="component" value="Unassembled WGS sequence"/>
</dbReference>
<evidence type="ECO:0000256" key="1">
    <source>
        <dbReference type="ARBA" id="ARBA00023002"/>
    </source>
</evidence>
<dbReference type="InterPro" id="IPR011251">
    <property type="entry name" value="Luciferase-like_dom"/>
</dbReference>
<feature type="domain" description="Luciferase-like" evidence="3">
    <location>
        <begin position="1"/>
        <end position="300"/>
    </location>
</feature>
<dbReference type="EMBL" id="JACHDB010000001">
    <property type="protein sequence ID" value="MBB5432679.1"/>
    <property type="molecule type" value="Genomic_DNA"/>
</dbReference>
<dbReference type="InterPro" id="IPR050766">
    <property type="entry name" value="Bact_Lucif_Oxidored"/>
</dbReference>
<gene>
    <name evidence="4" type="ORF">HDA36_002763</name>
</gene>
<evidence type="ECO:0000313" key="5">
    <source>
        <dbReference type="Proteomes" id="UP000572635"/>
    </source>
</evidence>
<dbReference type="RefSeq" id="WP_184392211.1">
    <property type="nucleotide sequence ID" value="NZ_BAAAJD010000100.1"/>
</dbReference>
<dbReference type="GO" id="GO:0004497">
    <property type="term" value="F:monooxygenase activity"/>
    <property type="evidence" value="ECO:0007669"/>
    <property type="project" value="UniProtKB-KW"/>
</dbReference>
<sequence length="341" mass="35741">MRIGAFLPAAGFPGQDHTQTLEAAVAAARAAEDAGFDSVWFAEHHFMSYGVCPSAITLAAFVLGRTERISVGTAVSVLSTAHPVALAEQAALLDQVSAGRFRLGVGRGQPLVDLEVFGTLDRYEQGHADALDLLLAAVRGGRVRADGPVFGFREVEVVPGPRTLPRPDVLLAATSEASLGLAAERGLPVLLGMHQRPQEQAAALERYAELRERAGGGPVGGHVAASVAHVADTREEARKALLESLPRWLGPGLAGYRRIRGGEGPRRDPDAYAAFLCDAHAVGSPEDCVRRLSEQAAVTGAEELILLVEGVGAADAVRRNIARLGDEVLPGVRAARSRAGG</sequence>
<evidence type="ECO:0000313" key="4">
    <source>
        <dbReference type="EMBL" id="MBB5432679.1"/>
    </source>
</evidence>
<keyword evidence="2 4" id="KW-0503">Monooxygenase</keyword>
<keyword evidence="1" id="KW-0560">Oxidoreductase</keyword>
<reference evidence="4 5" key="1">
    <citation type="submission" date="2020-08" db="EMBL/GenBank/DDBJ databases">
        <title>Sequencing the genomes of 1000 actinobacteria strains.</title>
        <authorList>
            <person name="Klenk H.-P."/>
        </authorList>
    </citation>
    <scope>NUCLEOTIDE SEQUENCE [LARGE SCALE GENOMIC DNA]</scope>
    <source>
        <strain evidence="4 5">DSM 44551</strain>
    </source>
</reference>
<proteinExistence type="predicted"/>